<dbReference type="SUPFAM" id="SSF56436">
    <property type="entry name" value="C-type lectin-like"/>
    <property type="match status" value="1"/>
</dbReference>
<dbReference type="InterPro" id="IPR005532">
    <property type="entry name" value="SUMF_dom"/>
</dbReference>
<keyword evidence="2" id="KW-0732">Signal</keyword>
<keyword evidence="6" id="KW-1185">Reference proteome</keyword>
<dbReference type="Pfam" id="PF03781">
    <property type="entry name" value="FGE-sulfatase"/>
    <property type="match status" value="1"/>
</dbReference>
<evidence type="ECO:0000256" key="1">
    <source>
        <dbReference type="SAM" id="Coils"/>
    </source>
</evidence>
<gene>
    <name evidence="5" type="ORF">DZ860_14800</name>
</gene>
<proteinExistence type="predicted"/>
<dbReference type="PANTHER" id="PTHR23150:SF19">
    <property type="entry name" value="FORMYLGLYCINE-GENERATING ENZYME"/>
    <property type="match status" value="1"/>
</dbReference>
<evidence type="ECO:0000259" key="3">
    <source>
        <dbReference type="Pfam" id="PF03781"/>
    </source>
</evidence>
<organism evidence="5 6">
    <name type="scientific">Vibrio sinensis</name>
    <dbReference type="NCBI Taxonomy" id="2302434"/>
    <lineage>
        <taxon>Bacteria</taxon>
        <taxon>Pseudomonadati</taxon>
        <taxon>Pseudomonadota</taxon>
        <taxon>Gammaproteobacteria</taxon>
        <taxon>Vibrionales</taxon>
        <taxon>Vibrionaceae</taxon>
        <taxon>Vibrio</taxon>
    </lineage>
</organism>
<evidence type="ECO:0000259" key="4">
    <source>
        <dbReference type="Pfam" id="PF08308"/>
    </source>
</evidence>
<dbReference type="Gene3D" id="3.90.1580.10">
    <property type="entry name" value="paralog of FGE (formylglycine-generating enzyme)"/>
    <property type="match status" value="1"/>
</dbReference>
<reference evidence="5 6" key="1">
    <citation type="submission" date="2018-08" db="EMBL/GenBank/DDBJ databases">
        <title>Vibrio isolated from the Eastern China Marginal Seas.</title>
        <authorList>
            <person name="Li Y."/>
        </authorList>
    </citation>
    <scope>NUCLEOTIDE SEQUENCE [LARGE SCALE GENOMIC DNA]</scope>
    <source>
        <strain evidence="5 6">BEI233</strain>
    </source>
</reference>
<keyword evidence="1" id="KW-0175">Coiled coil</keyword>
<feature type="signal peptide" evidence="2">
    <location>
        <begin position="1"/>
        <end position="23"/>
    </location>
</feature>
<dbReference type="GO" id="GO:0120147">
    <property type="term" value="F:formylglycine-generating oxidase activity"/>
    <property type="evidence" value="ECO:0007669"/>
    <property type="project" value="TreeGrafter"/>
</dbReference>
<dbReference type="PANTHER" id="PTHR23150">
    <property type="entry name" value="SULFATASE MODIFYING FACTOR 1, 2"/>
    <property type="match status" value="1"/>
</dbReference>
<feature type="chain" id="PRO_5017486357" evidence="2">
    <location>
        <begin position="24"/>
        <end position="606"/>
    </location>
</feature>
<feature type="coiled-coil region" evidence="1">
    <location>
        <begin position="49"/>
        <end position="94"/>
    </location>
</feature>
<dbReference type="OrthoDB" id="9768004at2"/>
<evidence type="ECO:0000313" key="5">
    <source>
        <dbReference type="EMBL" id="RJX69744.1"/>
    </source>
</evidence>
<sequence length="606" mass="67600">MRSMMPTLLLALSPTILSTGAIAASNSIIEIETQLSSQYSEQKSAQFDIDAQANLIEQQENVVKQLAQSDQSLRQAFKQAKKSLEADYQRMVNDPSVDFSVSQSNYQQAWNKVKANQLEQQDASVHLEELQTAFVDKKAKLATIEQNIIQLGDDKNRARVQRLRQELAGTHKLSVSFTNQCQATMTLSKCDEQTKELALQKAVSEFQQELIGSTTETNLIKQNLSKTALNIHVLGYNNKESGFSDGVRYRTQMDVDLKTKISDSAACELLNVDKRLCFAPGTTSGEQYTNEKEMAWVTLTVRSNLYDDKVMINGVSYGSTPVEVMLPIGQHSVVIEKNGYRTFKQDVKVKSDQSVNAQLKLVANATKTGDKFADRLTNGQSAPSLIAITKGKYWLGEHGSDGYSLDHAFAIGATLVTTKQFNTFVNETGYKTYAEQNKLCNTILDGEVTARLNRDWRNPGFDQGEDFPIVCVTQRDAMAYTQWLSKETGAHYRLPSVEEWEIAARAGSQTQYWWGDDFADHQANTGWSSSPWSNKSPSPVTAFKNNRLGVYDAVGNVWQWTNNQESIAKGGAWNYPPSFASADRELAVSPTEAANYIGFRVVREIH</sequence>
<dbReference type="EMBL" id="QVMU01000014">
    <property type="protein sequence ID" value="RJX69744.1"/>
    <property type="molecule type" value="Genomic_DNA"/>
</dbReference>
<dbReference type="Pfam" id="PF08308">
    <property type="entry name" value="PEGA"/>
    <property type="match status" value="1"/>
</dbReference>
<accession>A0A3A6QMT8</accession>
<protein>
    <submittedName>
        <fullName evidence="5">PEGA domain-containing protein</fullName>
    </submittedName>
</protein>
<name>A0A3A6QMT8_9VIBR</name>
<feature type="domain" description="PEGA" evidence="4">
    <location>
        <begin position="296"/>
        <end position="362"/>
    </location>
</feature>
<comment type="caution">
    <text evidence="5">The sequence shown here is derived from an EMBL/GenBank/DDBJ whole genome shotgun (WGS) entry which is preliminary data.</text>
</comment>
<dbReference type="RefSeq" id="WP_120032608.1">
    <property type="nucleotide sequence ID" value="NZ_QVMU01000014.1"/>
</dbReference>
<dbReference type="Proteomes" id="UP000273252">
    <property type="component" value="Unassembled WGS sequence"/>
</dbReference>
<dbReference type="InterPro" id="IPR042095">
    <property type="entry name" value="SUMF_sf"/>
</dbReference>
<feature type="domain" description="Sulfatase-modifying factor enzyme-like" evidence="3">
    <location>
        <begin position="402"/>
        <end position="603"/>
    </location>
</feature>
<dbReference type="InterPro" id="IPR013229">
    <property type="entry name" value="PEGA"/>
</dbReference>
<dbReference type="AlphaFoldDB" id="A0A3A6QMT8"/>
<evidence type="ECO:0000313" key="6">
    <source>
        <dbReference type="Proteomes" id="UP000273252"/>
    </source>
</evidence>
<dbReference type="InterPro" id="IPR016187">
    <property type="entry name" value="CTDL_fold"/>
</dbReference>
<dbReference type="InterPro" id="IPR051043">
    <property type="entry name" value="Sulfatase_Mod_Factor_Kinase"/>
</dbReference>
<evidence type="ECO:0000256" key="2">
    <source>
        <dbReference type="SAM" id="SignalP"/>
    </source>
</evidence>